<dbReference type="Proteomes" id="UP000184364">
    <property type="component" value="Unassembled WGS sequence"/>
</dbReference>
<dbReference type="OrthoDB" id="861310at2"/>
<keyword evidence="2" id="KW-1185">Reference proteome</keyword>
<name>A0A1M6U6R0_9FLAO</name>
<protein>
    <submittedName>
        <fullName evidence="1">Uncharacterized protein</fullName>
    </submittedName>
</protein>
<dbReference type="RefSeq" id="WP_073291558.1">
    <property type="nucleotide sequence ID" value="NZ_FRAV01000006.1"/>
</dbReference>
<dbReference type="STRING" id="1302687.SAMN05444267_100662"/>
<dbReference type="EMBL" id="FRAV01000006">
    <property type="protein sequence ID" value="SHK64841.1"/>
    <property type="molecule type" value="Genomic_DNA"/>
</dbReference>
<reference evidence="2" key="1">
    <citation type="submission" date="2016-11" db="EMBL/GenBank/DDBJ databases">
        <authorList>
            <person name="Varghese N."/>
            <person name="Submissions S."/>
        </authorList>
    </citation>
    <scope>NUCLEOTIDE SEQUENCE [LARGE SCALE GENOMIC DNA]</scope>
    <source>
        <strain evidence="2">DSM 26899</strain>
    </source>
</reference>
<gene>
    <name evidence="1" type="ORF">SAMN05444267_100662</name>
</gene>
<organism evidence="1 2">
    <name type="scientific">Chryseobacterium polytrichastri</name>
    <dbReference type="NCBI Taxonomy" id="1302687"/>
    <lineage>
        <taxon>Bacteria</taxon>
        <taxon>Pseudomonadati</taxon>
        <taxon>Bacteroidota</taxon>
        <taxon>Flavobacteriia</taxon>
        <taxon>Flavobacteriales</taxon>
        <taxon>Weeksellaceae</taxon>
        <taxon>Chryseobacterium group</taxon>
        <taxon>Chryseobacterium</taxon>
    </lineage>
</organism>
<dbReference type="AlphaFoldDB" id="A0A1M6U6R0"/>
<evidence type="ECO:0000313" key="2">
    <source>
        <dbReference type="Proteomes" id="UP000184364"/>
    </source>
</evidence>
<accession>A0A1M6U6R0</accession>
<proteinExistence type="predicted"/>
<evidence type="ECO:0000313" key="1">
    <source>
        <dbReference type="EMBL" id="SHK64841.1"/>
    </source>
</evidence>
<sequence length="474" mass="55369">MKRLFLIIIIFFFGSVSGQRKEFFIFKESEVYSLFNFMETAAKMPGTSSTYRKFITEKLADNKDFQKLVQDFKSIDYNESISRQDYPAGRNYRKSYLTLLVVTTLKSKDLEDFNERITGILPINEQMKIYNSLKNAQPYFRQFVWNESEAKIKRQISELKKYNDISSELFLKFNHFYKSSWDVQVPFYVTLYPIPGKQGNTTATPHGNALCVGSMTDSNDTIGTLGVTLHEMCHILYNEQSKEVQAELEKYFTENKSRYSKLAYSYFNEAMATALGNGYGYKILNKGNVDKGEWYNKPTINLFAKAIYPLTEKYLEQNKPIDKNFVDEIIKSFEKTFPNSIYEYGPNFNTLNLYADQIDGNVIFDSFFKYFSANSVHVSSPLKDVSQSHRLLEDDSSFIILLDKDQKENLEELKKAFPEIQKIKYDSTINNISFFDAKNRMIVILFINKPQDLDQAFEKLEKHKQLDKNKLIQY</sequence>